<feature type="transmembrane region" description="Helical" evidence="8">
    <location>
        <begin position="411"/>
        <end position="435"/>
    </location>
</feature>
<feature type="signal peptide" evidence="9">
    <location>
        <begin position="1"/>
        <end position="35"/>
    </location>
</feature>
<dbReference type="GO" id="GO:0005886">
    <property type="term" value="C:plasma membrane"/>
    <property type="evidence" value="ECO:0007669"/>
    <property type="project" value="UniProtKB-SubCell"/>
</dbReference>
<dbReference type="GO" id="GO:0008381">
    <property type="term" value="F:mechanosensitive monoatomic ion channel activity"/>
    <property type="evidence" value="ECO:0007669"/>
    <property type="project" value="InterPro"/>
</dbReference>
<dbReference type="InterPro" id="IPR045276">
    <property type="entry name" value="YbiO_bact"/>
</dbReference>
<evidence type="ECO:0000313" key="15">
    <source>
        <dbReference type="Proteomes" id="UP000010809"/>
    </source>
</evidence>
<dbReference type="SUPFAM" id="SSF82861">
    <property type="entry name" value="Mechanosensitive channel protein MscS (YggB), transmembrane region"/>
    <property type="match status" value="1"/>
</dbReference>
<dbReference type="SUPFAM" id="SSF50182">
    <property type="entry name" value="Sm-like ribonucleoproteins"/>
    <property type="match status" value="1"/>
</dbReference>
<gene>
    <name evidence="14" type="primary">ybiO [H]</name>
    <name evidence="14" type="ordered locus">TVNIR_1412</name>
</gene>
<evidence type="ECO:0000313" key="14">
    <source>
        <dbReference type="EMBL" id="AGA33082.1"/>
    </source>
</evidence>
<feature type="domain" description="Mechanosensitive ion channel MscS" evidence="10">
    <location>
        <begin position="549"/>
        <end position="613"/>
    </location>
</feature>
<reference evidence="14" key="1">
    <citation type="submission" date="2015-12" db="EMBL/GenBank/DDBJ databases">
        <authorList>
            <person name="Tikhonova T.V."/>
            <person name="Pavlov A.R."/>
            <person name="Beletsky A.V."/>
            <person name="Mardanov A.V."/>
            <person name="Sorokin D.Y."/>
            <person name="Ravin N.V."/>
            <person name="Popov V.O."/>
        </authorList>
    </citation>
    <scope>NUCLEOTIDE SEQUENCE</scope>
    <source>
        <strain evidence="14">DSM 14787</strain>
    </source>
</reference>
<dbReference type="InterPro" id="IPR006685">
    <property type="entry name" value="MscS_channel_2nd"/>
</dbReference>
<feature type="transmembrane region" description="Helical" evidence="8">
    <location>
        <begin position="255"/>
        <end position="277"/>
    </location>
</feature>
<evidence type="ECO:0000256" key="7">
    <source>
        <dbReference type="SAM" id="MobiDB-lite"/>
    </source>
</evidence>
<dbReference type="PANTHER" id="PTHR30460:SF0">
    <property type="entry name" value="MODERATE CONDUCTANCE MECHANOSENSITIVE CHANNEL YBIO"/>
    <property type="match status" value="1"/>
</dbReference>
<keyword evidence="9" id="KW-0732">Signal</keyword>
<dbReference type="RefSeq" id="WP_015258218.1">
    <property type="nucleotide sequence ID" value="NC_019902.2"/>
</dbReference>
<evidence type="ECO:0000256" key="4">
    <source>
        <dbReference type="ARBA" id="ARBA00022692"/>
    </source>
</evidence>
<dbReference type="Gene3D" id="1.10.287.1260">
    <property type="match status" value="1"/>
</dbReference>
<dbReference type="STRING" id="1255043.TVNIR_1412"/>
<evidence type="ECO:0000256" key="2">
    <source>
        <dbReference type="ARBA" id="ARBA00008017"/>
    </source>
</evidence>
<evidence type="ECO:0000259" key="11">
    <source>
        <dbReference type="Pfam" id="PF21082"/>
    </source>
</evidence>
<dbReference type="EMBL" id="CP003989">
    <property type="protein sequence ID" value="AGA33082.1"/>
    <property type="molecule type" value="Genomic_DNA"/>
</dbReference>
<keyword evidence="5 8" id="KW-1133">Transmembrane helix</keyword>
<organism evidence="14 15">
    <name type="scientific">Thioalkalivibrio nitratireducens (strain DSM 14787 / UNIQEM 213 / ALEN2)</name>
    <dbReference type="NCBI Taxonomy" id="1255043"/>
    <lineage>
        <taxon>Bacteria</taxon>
        <taxon>Pseudomonadati</taxon>
        <taxon>Pseudomonadota</taxon>
        <taxon>Gammaproteobacteria</taxon>
        <taxon>Chromatiales</taxon>
        <taxon>Ectothiorhodospiraceae</taxon>
        <taxon>Thioalkalivibrio</taxon>
    </lineage>
</organism>
<dbReference type="eggNOG" id="COG0668">
    <property type="taxonomic scope" value="Bacteria"/>
</dbReference>
<proteinExistence type="inferred from homology"/>
<dbReference type="Pfam" id="PF25392">
    <property type="entry name" value="MS_channel_TM1"/>
    <property type="match status" value="1"/>
</dbReference>
<feature type="transmembrane region" description="Helical" evidence="8">
    <location>
        <begin position="216"/>
        <end position="235"/>
    </location>
</feature>
<comment type="similarity">
    <text evidence="2">Belongs to the MscS (TC 1.A.23) family.</text>
</comment>
<keyword evidence="3" id="KW-1003">Cell membrane</keyword>
<feature type="domain" description="Mechanosensitive ion channel MscS C-terminal" evidence="11">
    <location>
        <begin position="622"/>
        <end position="706"/>
    </location>
</feature>
<feature type="transmembrane region" description="Helical" evidence="8">
    <location>
        <begin position="528"/>
        <end position="546"/>
    </location>
</feature>
<evidence type="ECO:0000259" key="13">
    <source>
        <dbReference type="Pfam" id="PF25392"/>
    </source>
</evidence>
<feature type="transmembrane region" description="Helical" evidence="8">
    <location>
        <begin position="289"/>
        <end position="306"/>
    </location>
</feature>
<evidence type="ECO:0000256" key="9">
    <source>
        <dbReference type="SAM" id="SignalP"/>
    </source>
</evidence>
<evidence type="ECO:0000256" key="8">
    <source>
        <dbReference type="SAM" id="Phobius"/>
    </source>
</evidence>
<keyword evidence="4 8" id="KW-0812">Transmembrane</keyword>
<evidence type="ECO:0000256" key="6">
    <source>
        <dbReference type="ARBA" id="ARBA00023136"/>
    </source>
</evidence>
<feature type="domain" description="Moderate conductance mechanosensitive channel YbiO-like transmembrane helix 1" evidence="13">
    <location>
        <begin position="368"/>
        <end position="446"/>
    </location>
</feature>
<evidence type="ECO:0000259" key="10">
    <source>
        <dbReference type="Pfam" id="PF00924"/>
    </source>
</evidence>
<dbReference type="InterPro" id="IPR057485">
    <property type="entry name" value="YbiO-like_TM1"/>
</dbReference>
<dbReference type="InterPro" id="IPR049278">
    <property type="entry name" value="MS_channel_C"/>
</dbReference>
<keyword evidence="15" id="KW-1185">Reference proteome</keyword>
<feature type="transmembrane region" description="Helical" evidence="8">
    <location>
        <begin position="455"/>
        <end position="480"/>
    </location>
</feature>
<feature type="transmembrane region" description="Helical" evidence="8">
    <location>
        <begin position="327"/>
        <end position="353"/>
    </location>
</feature>
<comment type="subcellular location">
    <subcellularLocation>
        <location evidence="1">Cell membrane</location>
        <topology evidence="1">Multi-pass membrane protein</topology>
    </subcellularLocation>
</comment>
<feature type="transmembrane region" description="Helical" evidence="8">
    <location>
        <begin position="170"/>
        <end position="196"/>
    </location>
</feature>
<dbReference type="PATRIC" id="fig|1255043.3.peg.1429"/>
<name>L0DVP0_THIND</name>
<protein>
    <submittedName>
        <fullName evidence="14">Potassium efflux system KefA protein / Small-conductance mechanosensitive channel</fullName>
    </submittedName>
</protein>
<feature type="chain" id="PRO_5003940581" evidence="9">
    <location>
        <begin position="36"/>
        <end position="767"/>
    </location>
</feature>
<dbReference type="HOGENOM" id="CLU_013626_2_0_6"/>
<dbReference type="Gene3D" id="3.30.70.100">
    <property type="match status" value="1"/>
</dbReference>
<feature type="transmembrane region" description="Helical" evidence="8">
    <location>
        <begin position="133"/>
        <end position="158"/>
    </location>
</feature>
<feature type="region of interest" description="Disordered" evidence="7">
    <location>
        <begin position="736"/>
        <end position="767"/>
    </location>
</feature>
<dbReference type="SUPFAM" id="SSF82689">
    <property type="entry name" value="Mechanosensitive channel protein MscS (YggB), C-terminal domain"/>
    <property type="match status" value="1"/>
</dbReference>
<sequence length="767" mass="82708">MYRLRAKLPCLKRHAFVTALLGLVLLLVGVPPAIAEEAPAHDADTIRALIDALEDPHTRERLLDGLRARADEPPALDTAPDALSLPRQVAQWTQQGAEGAVAELSVQAAMLRDALSTLGTADWVGLGRAAIDLAILIAVTVALFQLLRRLAAPVFAMLDGWVRVARRSHALLRAIPAVTAAAAVDIGAVVVAWVTGYGLALFLLGDTGTMEARHSLFLNAFLLVETTKLLLRLLFASRYQGLRILPMAGEEAAYWNAWLARMTGFIGYGMLLVVPIVNFHVSGPAGRSVGLLVLLVAFAYAVAIVLQNRSRVSRRISAVADRSRYMATRFALITLARSWHWLALLYLAALALVTLTRPQDALPFMALATGKTLLAILAGFFVAAVLTQIISRRIQIPEETRRKFPMLEERLNAYIPTALKVMRVVILIVVLAVIADAWSLFSLGGWLASEGGSTLVAKALTVALILALAALFWLVVASWIEHQLSADTGRGAPGARERTLLAIFRNAIAIALVVMVAMIVLAEIGINIGPLIAGAGVLGLAIGFGAQKLVQDIITGVFIQLENAINTGEVVQVAGVTGVTEKLTIRSIGLRDLSGTYHVIPFSSVDTVSNLTRDFGYHVGEYGVAYREDTDEVIVRLREAFEELRAHPEHGPVIIGDLEVHGVTGLGDSAVNVRVRIKTQPGAHWAVGREYNRLVKRHFDAAGIEIPFPHMTLYFGAHKDGSAPPAHLQVLHQSLPGASAGTEPTDFGGNRQARPNAKRGRDFDDLE</sequence>
<accession>L0DVP0</accession>
<dbReference type="Pfam" id="PF21082">
    <property type="entry name" value="MS_channel_3rd"/>
    <property type="match status" value="1"/>
</dbReference>
<dbReference type="KEGG" id="tni:TVNIR_1412"/>
<evidence type="ECO:0000256" key="5">
    <source>
        <dbReference type="ARBA" id="ARBA00022989"/>
    </source>
</evidence>
<dbReference type="Pfam" id="PF00924">
    <property type="entry name" value="MS_channel_2nd"/>
    <property type="match status" value="1"/>
</dbReference>
<evidence type="ECO:0000256" key="3">
    <source>
        <dbReference type="ARBA" id="ARBA00022475"/>
    </source>
</evidence>
<dbReference type="Gene3D" id="2.30.30.60">
    <property type="match status" value="1"/>
</dbReference>
<feature type="transmembrane region" description="Helical" evidence="8">
    <location>
        <begin position="500"/>
        <end position="522"/>
    </location>
</feature>
<dbReference type="InterPro" id="IPR010920">
    <property type="entry name" value="LSM_dom_sf"/>
</dbReference>
<keyword evidence="6 8" id="KW-0472">Membrane</keyword>
<dbReference type="InterPro" id="IPR011014">
    <property type="entry name" value="MscS_channel_TM-2"/>
</dbReference>
<feature type="domain" description="Mechanosensitive ion channel transmembrane helices 2/3" evidence="12">
    <location>
        <begin position="507"/>
        <end position="547"/>
    </location>
</feature>
<dbReference type="Pfam" id="PF21088">
    <property type="entry name" value="MS_channel_1st"/>
    <property type="match status" value="1"/>
</dbReference>
<dbReference type="InterPro" id="IPR049142">
    <property type="entry name" value="MS_channel_1st"/>
</dbReference>
<feature type="transmembrane region" description="Helical" evidence="8">
    <location>
        <begin position="373"/>
        <end position="390"/>
    </location>
</feature>
<dbReference type="PANTHER" id="PTHR30460">
    <property type="entry name" value="MODERATE CONDUCTANCE MECHANOSENSITIVE CHANNEL YBIO"/>
    <property type="match status" value="1"/>
</dbReference>
<dbReference type="InterPro" id="IPR011066">
    <property type="entry name" value="MscS_channel_C_sf"/>
</dbReference>
<dbReference type="AlphaFoldDB" id="L0DVP0"/>
<evidence type="ECO:0000259" key="12">
    <source>
        <dbReference type="Pfam" id="PF21088"/>
    </source>
</evidence>
<dbReference type="InterPro" id="IPR023408">
    <property type="entry name" value="MscS_beta-dom_sf"/>
</dbReference>
<dbReference type="Proteomes" id="UP000010809">
    <property type="component" value="Chromosome"/>
</dbReference>
<evidence type="ECO:0000256" key="1">
    <source>
        <dbReference type="ARBA" id="ARBA00004651"/>
    </source>
</evidence>